<sequence length="443" mass="49420">MSIPKTAMLSTIPGQGWTLHLPAAALRRTGKRTTTIRMGALRVPQRAILNSRSPAPEALATRVKLSTSQGNLAVGPIIGILTVKRGTGFKGNKLNFADIIQTAKQLGALVYVFTVEDIDWDTKSTSAYLYQENTNQWVRFASLPLPDVVYNRIPYREDEMKDYVQSALKKLKAISGLHLYNNHFFNKWNLYHSLGQNSFVSSYVPETRQLTTSSDLTTMIEKHPLLYLKPISGKAGKGIMSIQTTKGKYILRSRNGEQVVSRATTDLRKLWNAISAKVKEPYVIQQGIELATYEGRPYDIRVLVQKDDFGRWQLSGVGIRVAGKGSITTHVPRGGSIASPEVVLKQSFQSVNYTSFMDNLNKVVLDIAEALEEKYPSLGEMSMDIGASSDGELWFFEANAKPMKFDEPHIRKTSLERIIQYAQFLSNFTGKGVSQHASKANYS</sequence>
<proteinExistence type="predicted"/>
<evidence type="ECO:0000313" key="2">
    <source>
        <dbReference type="Proteomes" id="UP001519343"/>
    </source>
</evidence>
<dbReference type="Gene3D" id="3.30.470.20">
    <property type="entry name" value="ATP-grasp fold, B domain"/>
    <property type="match status" value="1"/>
</dbReference>
<evidence type="ECO:0000313" key="1">
    <source>
        <dbReference type="EMBL" id="MBP1930277.1"/>
    </source>
</evidence>
<dbReference type="Proteomes" id="UP001519343">
    <property type="component" value="Unassembled WGS sequence"/>
</dbReference>
<protein>
    <recommendedName>
        <fullName evidence="3">YheC/YheD family protein</fullName>
    </recommendedName>
</protein>
<comment type="caution">
    <text evidence="1">The sequence shown here is derived from an EMBL/GenBank/DDBJ whole genome shotgun (WGS) entry which is preliminary data.</text>
</comment>
<dbReference type="Pfam" id="PF14398">
    <property type="entry name" value="ATPgrasp_YheCD"/>
    <property type="match status" value="1"/>
</dbReference>
<dbReference type="SUPFAM" id="SSF56059">
    <property type="entry name" value="Glutathione synthetase ATP-binding domain-like"/>
    <property type="match status" value="1"/>
</dbReference>
<organism evidence="1 2">
    <name type="scientific">Ammoniphilus resinae</name>
    <dbReference type="NCBI Taxonomy" id="861532"/>
    <lineage>
        <taxon>Bacteria</taxon>
        <taxon>Bacillati</taxon>
        <taxon>Bacillota</taxon>
        <taxon>Bacilli</taxon>
        <taxon>Bacillales</taxon>
        <taxon>Paenibacillaceae</taxon>
        <taxon>Aneurinibacillus group</taxon>
        <taxon>Ammoniphilus</taxon>
    </lineage>
</organism>
<accession>A0ABS4GJK7</accession>
<name>A0ABS4GJK7_9BACL</name>
<gene>
    <name evidence="1" type="ORF">J2Z37_000264</name>
</gene>
<dbReference type="InterPro" id="IPR026838">
    <property type="entry name" value="YheC/D"/>
</dbReference>
<reference evidence="1 2" key="1">
    <citation type="submission" date="2021-03" db="EMBL/GenBank/DDBJ databases">
        <title>Genomic Encyclopedia of Type Strains, Phase IV (KMG-IV): sequencing the most valuable type-strain genomes for metagenomic binning, comparative biology and taxonomic classification.</title>
        <authorList>
            <person name="Goeker M."/>
        </authorList>
    </citation>
    <scope>NUCLEOTIDE SEQUENCE [LARGE SCALE GENOMIC DNA]</scope>
    <source>
        <strain evidence="1 2">DSM 24738</strain>
    </source>
</reference>
<keyword evidence="2" id="KW-1185">Reference proteome</keyword>
<dbReference type="EMBL" id="JAGGKT010000001">
    <property type="protein sequence ID" value="MBP1930277.1"/>
    <property type="molecule type" value="Genomic_DNA"/>
</dbReference>
<evidence type="ECO:0008006" key="3">
    <source>
        <dbReference type="Google" id="ProtNLM"/>
    </source>
</evidence>
<dbReference type="RefSeq" id="WP_209808160.1">
    <property type="nucleotide sequence ID" value="NZ_JAGGKT010000001.1"/>
</dbReference>